<evidence type="ECO:0000256" key="3">
    <source>
        <dbReference type="SAM" id="Coils"/>
    </source>
</evidence>
<feature type="domain" description="RRM" evidence="5">
    <location>
        <begin position="7"/>
        <end position="84"/>
    </location>
</feature>
<dbReference type="InterPro" id="IPR012677">
    <property type="entry name" value="Nucleotide-bd_a/b_plait_sf"/>
</dbReference>
<evidence type="ECO:0000256" key="1">
    <source>
        <dbReference type="ARBA" id="ARBA00022884"/>
    </source>
</evidence>
<dbReference type="AlphaFoldDB" id="A0A4S8JJ79"/>
<dbReference type="STRING" id="52838.A0A4S8JJ79"/>
<keyword evidence="3" id="KW-0175">Coiled coil</keyword>
<dbReference type="SMART" id="SM00361">
    <property type="entry name" value="RRM_1"/>
    <property type="match status" value="1"/>
</dbReference>
<dbReference type="SMART" id="SM00360">
    <property type="entry name" value="RRM"/>
    <property type="match status" value="1"/>
</dbReference>
<evidence type="ECO:0000313" key="7">
    <source>
        <dbReference type="Proteomes" id="UP000317650"/>
    </source>
</evidence>
<evidence type="ECO:0000256" key="2">
    <source>
        <dbReference type="PROSITE-ProRule" id="PRU00176"/>
    </source>
</evidence>
<accession>A0A4S8JJ79</accession>
<reference evidence="6 7" key="1">
    <citation type="journal article" date="2019" name="Nat. Plants">
        <title>Genome sequencing of Musa balbisiana reveals subgenome evolution and function divergence in polyploid bananas.</title>
        <authorList>
            <person name="Yao X."/>
        </authorList>
    </citation>
    <scope>NUCLEOTIDE SEQUENCE [LARGE SCALE GENOMIC DNA]</scope>
    <source>
        <strain evidence="7">cv. DH-PKW</strain>
        <tissue evidence="6">Leaves</tissue>
    </source>
</reference>
<dbReference type="InterPro" id="IPR003954">
    <property type="entry name" value="RRM_euk-type"/>
</dbReference>
<dbReference type="PANTHER" id="PTHR48024:SF56">
    <property type="entry name" value="HETEROGENEOUS NUCLEAR RIBONUCLEOPROTEIN A0"/>
    <property type="match status" value="1"/>
</dbReference>
<protein>
    <recommendedName>
        <fullName evidence="5">RRM domain-containing protein</fullName>
    </recommendedName>
</protein>
<dbReference type="GO" id="GO:0005634">
    <property type="term" value="C:nucleus"/>
    <property type="evidence" value="ECO:0007669"/>
    <property type="project" value="TreeGrafter"/>
</dbReference>
<feature type="region of interest" description="Disordered" evidence="4">
    <location>
        <begin position="184"/>
        <end position="209"/>
    </location>
</feature>
<evidence type="ECO:0000313" key="6">
    <source>
        <dbReference type="EMBL" id="THU61172.1"/>
    </source>
</evidence>
<comment type="caution">
    <text evidence="6">The sequence shown here is derived from an EMBL/GenBank/DDBJ whole genome shotgun (WGS) entry which is preliminary data.</text>
</comment>
<dbReference type="InterPro" id="IPR035979">
    <property type="entry name" value="RBD_domain_sf"/>
</dbReference>
<keyword evidence="1 2" id="KW-0694">RNA-binding</keyword>
<gene>
    <name evidence="6" type="ORF">C4D60_Mb07t20490</name>
</gene>
<dbReference type="GO" id="GO:0005739">
    <property type="term" value="C:mitochondrion"/>
    <property type="evidence" value="ECO:0007669"/>
    <property type="project" value="TreeGrafter"/>
</dbReference>
<evidence type="ECO:0000256" key="4">
    <source>
        <dbReference type="SAM" id="MobiDB-lite"/>
    </source>
</evidence>
<organism evidence="6 7">
    <name type="scientific">Musa balbisiana</name>
    <name type="common">Banana</name>
    <dbReference type="NCBI Taxonomy" id="52838"/>
    <lineage>
        <taxon>Eukaryota</taxon>
        <taxon>Viridiplantae</taxon>
        <taxon>Streptophyta</taxon>
        <taxon>Embryophyta</taxon>
        <taxon>Tracheophyta</taxon>
        <taxon>Spermatophyta</taxon>
        <taxon>Magnoliopsida</taxon>
        <taxon>Liliopsida</taxon>
        <taxon>Zingiberales</taxon>
        <taxon>Musaceae</taxon>
        <taxon>Musa</taxon>
    </lineage>
</organism>
<proteinExistence type="predicted"/>
<sequence length="496" mass="58534">MTLDDDKSIYVGGLPYDCTQEDLRRAFDLYGAIVDVKIINDRQVGGKCYGFVTFRNPRSAVDAIMDMNGRKIGGRVVRVNEVHTRGGRPNFHRENFHRNADRDDDWERGRERERDHIQDRDHYLDRNNERFRDRDRQRERETDFERGRDFDRARAHSLDRDRDREDDDHERPWERNRDREADRDMDWNGDRDLDKNKDHDIDKELDKEQQPRQRHGLIDWIILVLDQAQNKIFFLDLYMHVSKHQIARLESNIYPFACQVKEQLELSIQRREELQKEVFHSLLTMVGEKVEEKQQLVSDLQKKSQKLEDALAAAKKLTSQRHSMLMQLRACFIRAQDFAERLKSSEQELLSLVDAAMFEVDMGEDAGARDGPSYANGQTSLFPVIYYNWRKDAGKIRFFDHISIEKIFDINQKGSRFLICHVADGWYLRKFEPLLPWPFPKSWKGFNSRSHATSGIKILDECSSSCHTEDRGAQTLYLPLSLPLQKKKKMRTVKGA</sequence>
<dbReference type="Gene3D" id="3.30.70.330">
    <property type="match status" value="1"/>
</dbReference>
<keyword evidence="7" id="KW-1185">Reference proteome</keyword>
<dbReference type="CDD" id="cd00590">
    <property type="entry name" value="RRM_SF"/>
    <property type="match status" value="1"/>
</dbReference>
<name>A0A4S8JJ79_MUSBA</name>
<feature type="coiled-coil region" evidence="3">
    <location>
        <begin position="290"/>
        <end position="320"/>
    </location>
</feature>
<dbReference type="PROSITE" id="PS50102">
    <property type="entry name" value="RRM"/>
    <property type="match status" value="1"/>
</dbReference>
<dbReference type="GO" id="GO:0003723">
    <property type="term" value="F:RNA binding"/>
    <property type="evidence" value="ECO:0007669"/>
    <property type="project" value="UniProtKB-UniRule"/>
</dbReference>
<dbReference type="PANTHER" id="PTHR48024">
    <property type="entry name" value="GEO13361P1-RELATED"/>
    <property type="match status" value="1"/>
</dbReference>
<dbReference type="Proteomes" id="UP000317650">
    <property type="component" value="Chromosome 7"/>
</dbReference>
<dbReference type="EMBL" id="PYDT01000005">
    <property type="protein sequence ID" value="THU61172.1"/>
    <property type="molecule type" value="Genomic_DNA"/>
</dbReference>
<dbReference type="InterPro" id="IPR050886">
    <property type="entry name" value="RNA-binding_reg"/>
</dbReference>
<dbReference type="SUPFAM" id="SSF54928">
    <property type="entry name" value="RNA-binding domain, RBD"/>
    <property type="match status" value="1"/>
</dbReference>
<evidence type="ECO:0000259" key="5">
    <source>
        <dbReference type="PROSITE" id="PS50102"/>
    </source>
</evidence>
<dbReference type="Pfam" id="PF00076">
    <property type="entry name" value="RRM_1"/>
    <property type="match status" value="1"/>
</dbReference>
<dbReference type="InterPro" id="IPR000504">
    <property type="entry name" value="RRM_dom"/>
</dbReference>